<evidence type="ECO:0000313" key="1">
    <source>
        <dbReference type="EMBL" id="QCQ84165.1"/>
    </source>
</evidence>
<dbReference type="EMBL" id="MK101347">
    <property type="protein sequence ID" value="QCQ84165.1"/>
    <property type="molecule type" value="Genomic_DNA"/>
</dbReference>
<keyword evidence="2" id="KW-1185">Reference proteome</keyword>
<dbReference type="Proteomes" id="UP000318653">
    <property type="component" value="Segment"/>
</dbReference>
<dbReference type="KEGG" id="vg:80527942"/>
<accession>A0A4P8PQV5</accession>
<name>A0A4P8PQV5_9ADEN</name>
<proteinExistence type="predicted"/>
<dbReference type="GeneID" id="80527942"/>
<sequence>MMSDELAMDLSYQNTTNFQPTTLSFSELLTSDGWLDAIPQISWDMGTAEQGCPAAACYPTQDYHGGGHPNVILPTPTANTSQAAAPHSWDLYSGKEERSAASFSPTEGRKNNYTTRGDLGTSLCSQPISSLPVEGNHNAMAGARVFEMLDKKRAVIPALGGAHYQRWMLPAEHAVYVIPTDLTLCSLNYRQNYPHKDVGTMDNNLSHLHVPVSNHHLGFVTKSTADGLEILVQCLCSQPLSRHCKLQIDNFCDYKLRHVRLSVMPHVELTPCKFLIRISPKMSPYNSSVMSWRFYNQMCAMKTRYAGPPIRFEMMTNTQTLMSAMATCQVNHCQTNKNTCSETCLRYIQMITCKFAPDHDVRFDVIC</sequence>
<reference evidence="1" key="1">
    <citation type="journal article" date="2019" name="Infect. Genet. Evol.">
        <title>Unconventional gene arrangement and content revealed by full genome analysis of the white sturgeon adenovirus, the single member of the genus Ichtadenovirus.</title>
        <authorList>
            <person name="Doszpoly A."/>
            <person name="Harrach B."/>
            <person name="LaPatra S."/>
            <person name="Benko M."/>
        </authorList>
    </citation>
    <scope>NUCLEOTIDE SEQUENCE</scope>
    <source>
        <strain evidence="1">WSAdV1/1996</strain>
    </source>
</reference>
<organism evidence="1">
    <name type="scientific">White sturgeon adenovirus 1</name>
    <dbReference type="NCBI Taxonomy" id="2580388"/>
    <lineage>
        <taxon>Viruses</taxon>
        <taxon>Varidnaviria</taxon>
        <taxon>Bamfordvirae</taxon>
        <taxon>Preplasmiviricota</taxon>
        <taxon>Polisuviricotina</taxon>
        <taxon>Pharingeaviricetes</taxon>
        <taxon>Rowavirales</taxon>
        <taxon>Adenoviridae</taxon>
        <taxon>Ichtadenovirus</taxon>
        <taxon>Ichtadenovirus acipenseris</taxon>
        <taxon>Sturgeon ichtadenovirus A</taxon>
    </lineage>
</organism>
<evidence type="ECO:0000313" key="2">
    <source>
        <dbReference type="Proteomes" id="UP000318653"/>
    </source>
</evidence>
<dbReference type="RefSeq" id="YP_010790537.1">
    <property type="nucleotide sequence ID" value="NC_075448.1"/>
</dbReference>
<protein>
    <submittedName>
        <fullName evidence="1">ORF1</fullName>
    </submittedName>
</protein>